<dbReference type="Proteomes" id="UP000694941">
    <property type="component" value="Unplaced"/>
</dbReference>
<evidence type="ECO:0000313" key="9">
    <source>
        <dbReference type="RefSeq" id="XP_013789142.1"/>
    </source>
</evidence>
<evidence type="ECO:0000313" key="8">
    <source>
        <dbReference type="RefSeq" id="XP_013789141.1"/>
    </source>
</evidence>
<dbReference type="InterPro" id="IPR045313">
    <property type="entry name" value="CBR1-like"/>
</dbReference>
<dbReference type="PANTHER" id="PTHR43963">
    <property type="entry name" value="CARBONYL REDUCTASE 1-RELATED"/>
    <property type="match status" value="1"/>
</dbReference>
<dbReference type="RefSeq" id="XP_022257229.1">
    <property type="nucleotide sequence ID" value="XM_022401521.1"/>
</dbReference>
<dbReference type="RefSeq" id="XP_013789139.1">
    <property type="nucleotide sequence ID" value="XM_013933685.2"/>
</dbReference>
<evidence type="ECO:0000313" key="7">
    <source>
        <dbReference type="RefSeq" id="XP_013789139.1"/>
    </source>
</evidence>
<evidence type="ECO:0000256" key="4">
    <source>
        <dbReference type="ARBA" id="ARBA00026118"/>
    </source>
</evidence>
<dbReference type="Pfam" id="PF00106">
    <property type="entry name" value="adh_short"/>
    <property type="match status" value="1"/>
</dbReference>
<name>A0ABM1BUW7_LIMPO</name>
<sequence>MARKVAVVTGGNKGIGYAVVKELCQKFNGDVILAARDEARGKDAVEQLKALNLNPVYHQLDIDDTSSISQLKDFLHKEYGGLDILVNNAAIAYKMASTTPDAEQAENSINTNFFGTLNVCKALFPILRPHARVVNVSSSAGRLSNIPNKELQKKFLVSNLTEEELCGLMKEFVSDAKAGLKREKGWAHTNYMMSKIGVSALTFLQQREFDKDSREDLVVNAVHPGYVNTDMTSGKGVRTIEEGAEPIVYAALLPPNIKSPKGEYIWEDSKVVSWV</sequence>
<evidence type="ECO:0000256" key="5">
    <source>
        <dbReference type="RuleBase" id="RU000363"/>
    </source>
</evidence>
<evidence type="ECO:0000313" key="12">
    <source>
        <dbReference type="RefSeq" id="XP_022257229.1"/>
    </source>
</evidence>
<evidence type="ECO:0000313" key="6">
    <source>
        <dbReference type="Proteomes" id="UP000694941"/>
    </source>
</evidence>
<dbReference type="RefSeq" id="XP_013789141.1">
    <property type="nucleotide sequence ID" value="XM_013933687.2"/>
</dbReference>
<keyword evidence="2" id="KW-0521">NADP</keyword>
<dbReference type="RefSeq" id="XP_022257227.1">
    <property type="nucleotide sequence ID" value="XM_022401519.1"/>
</dbReference>
<accession>A0ABM1BUW7</accession>
<keyword evidence="6" id="KW-1185">Reference proteome</keyword>
<dbReference type="EC" id="1.1.1.184" evidence="4"/>
<evidence type="ECO:0000313" key="13">
    <source>
        <dbReference type="RefSeq" id="XP_022257230.1"/>
    </source>
</evidence>
<comment type="similarity">
    <text evidence="1 5">Belongs to the short-chain dehydrogenases/reductases (SDR) family.</text>
</comment>
<evidence type="ECO:0000313" key="10">
    <source>
        <dbReference type="RefSeq" id="XP_022257227.1"/>
    </source>
</evidence>
<dbReference type="GeneID" id="106473014"/>
<reference evidence="7 8" key="1">
    <citation type="submission" date="2025-05" db="UniProtKB">
        <authorList>
            <consortium name="RefSeq"/>
        </authorList>
    </citation>
    <scope>IDENTIFICATION</scope>
    <source>
        <tissue evidence="7 8">Muscle</tissue>
    </source>
</reference>
<organism evidence="6 8">
    <name type="scientific">Limulus polyphemus</name>
    <name type="common">Atlantic horseshoe crab</name>
    <dbReference type="NCBI Taxonomy" id="6850"/>
    <lineage>
        <taxon>Eukaryota</taxon>
        <taxon>Metazoa</taxon>
        <taxon>Ecdysozoa</taxon>
        <taxon>Arthropoda</taxon>
        <taxon>Chelicerata</taxon>
        <taxon>Merostomata</taxon>
        <taxon>Xiphosura</taxon>
        <taxon>Limulidae</taxon>
        <taxon>Limulus</taxon>
    </lineage>
</organism>
<evidence type="ECO:0000256" key="2">
    <source>
        <dbReference type="ARBA" id="ARBA00022857"/>
    </source>
</evidence>
<dbReference type="SUPFAM" id="SSF51735">
    <property type="entry name" value="NAD(P)-binding Rossmann-fold domains"/>
    <property type="match status" value="1"/>
</dbReference>
<protein>
    <recommendedName>
        <fullName evidence="4">carbonyl reductase (NADPH)</fullName>
        <ecNumber evidence="4">1.1.1.184</ecNumber>
    </recommendedName>
</protein>
<dbReference type="InterPro" id="IPR036291">
    <property type="entry name" value="NAD(P)-bd_dom_sf"/>
</dbReference>
<dbReference type="RefSeq" id="XP_022257230.1">
    <property type="nucleotide sequence ID" value="XM_022401522.1"/>
</dbReference>
<dbReference type="RefSeq" id="XP_022257228.1">
    <property type="nucleotide sequence ID" value="XM_022401520.1"/>
</dbReference>
<dbReference type="PRINTS" id="PR00080">
    <property type="entry name" value="SDRFAMILY"/>
</dbReference>
<evidence type="ECO:0000256" key="1">
    <source>
        <dbReference type="ARBA" id="ARBA00006484"/>
    </source>
</evidence>
<dbReference type="PANTHER" id="PTHR43963:SF4">
    <property type="entry name" value="CARBONYL REDUCTASE (NADPH)"/>
    <property type="match status" value="1"/>
</dbReference>
<gene>
    <name evidence="7 8 9 10 11 12 13" type="primary">LOC106473014</name>
</gene>
<evidence type="ECO:0000313" key="11">
    <source>
        <dbReference type="RefSeq" id="XP_022257228.1"/>
    </source>
</evidence>
<dbReference type="RefSeq" id="XP_013789142.1">
    <property type="nucleotide sequence ID" value="XM_013933688.2"/>
</dbReference>
<proteinExistence type="inferred from homology"/>
<dbReference type="PRINTS" id="PR00081">
    <property type="entry name" value="GDHRDH"/>
</dbReference>
<dbReference type="CDD" id="cd05324">
    <property type="entry name" value="carb_red_PTCR-like_SDR_c"/>
    <property type="match status" value="1"/>
</dbReference>
<evidence type="ECO:0000256" key="3">
    <source>
        <dbReference type="ARBA" id="ARBA00023002"/>
    </source>
</evidence>
<dbReference type="Gene3D" id="3.40.50.720">
    <property type="entry name" value="NAD(P)-binding Rossmann-like Domain"/>
    <property type="match status" value="1"/>
</dbReference>
<dbReference type="InterPro" id="IPR002347">
    <property type="entry name" value="SDR_fam"/>
</dbReference>
<keyword evidence="3" id="KW-0560">Oxidoreductase</keyword>